<sequence>MRYWILATVIIVGFNNTSQSAEPVEIGSRLELFVDDHLVESTEGDIQQVVQNPEPKEVVYVHDQVWGGNICAYYTVFQDGETYRMYFRSAQYTKDKPSDPSWAFAVCAVSEDGVHWTDPNLGMVTWRGSDENNILRFEDGFKGNAYHNFTVFRDNNPATLPEARYKGVGGLGHGLLGYQSPDAIHWEKVQEKPIITNGKFDSQNLVFWDSDRNEYRAYWRYSPDGKLRLIRTATSPDFLTWENEHNVTFTEGLEQNNLYTSAVQKYFRAPHLFIAFPTKFFPETEQVEPIFMSSRDGVQFHPLTGAVIPRSAPKDRDLNRSNYMAWGMVQLPGQPNEISVYGTENYFQSTPSRVRRFVFRLDGFVALHGGEAGGQLLTKPLQYTGKKLLLNSVVPEGGTLEVEVLDQSGSVVGVSNPIVGDSIDAAVSWKQDPQLSEGIVQLRFNITNADVFSFRFN</sequence>
<dbReference type="KEGG" id="plon:Pla110_02020"/>
<dbReference type="Proteomes" id="UP000317178">
    <property type="component" value="Chromosome"/>
</dbReference>
<dbReference type="EMBL" id="CP036281">
    <property type="protein sequence ID" value="QDU78498.1"/>
    <property type="molecule type" value="Genomic_DNA"/>
</dbReference>
<dbReference type="InterPro" id="IPR023296">
    <property type="entry name" value="Glyco_hydro_beta-prop_sf"/>
</dbReference>
<dbReference type="OrthoDB" id="180690at2"/>
<gene>
    <name evidence="1" type="ORF">Pla110_02020</name>
</gene>
<evidence type="ECO:0000313" key="1">
    <source>
        <dbReference type="EMBL" id="QDU78498.1"/>
    </source>
</evidence>
<dbReference type="RefSeq" id="WP_144992310.1">
    <property type="nucleotide sequence ID" value="NZ_CP036281.1"/>
</dbReference>
<protein>
    <recommendedName>
        <fullName evidence="3">Glycosyl hydrolase family 32 N-terminal domain-containing protein</fullName>
    </recommendedName>
</protein>
<organism evidence="1 2">
    <name type="scientific">Polystyrenella longa</name>
    <dbReference type="NCBI Taxonomy" id="2528007"/>
    <lineage>
        <taxon>Bacteria</taxon>
        <taxon>Pseudomonadati</taxon>
        <taxon>Planctomycetota</taxon>
        <taxon>Planctomycetia</taxon>
        <taxon>Planctomycetales</taxon>
        <taxon>Planctomycetaceae</taxon>
        <taxon>Polystyrenella</taxon>
    </lineage>
</organism>
<dbReference type="AlphaFoldDB" id="A0A518CGZ6"/>
<dbReference type="SUPFAM" id="SSF75005">
    <property type="entry name" value="Arabinanase/levansucrase/invertase"/>
    <property type="match status" value="1"/>
</dbReference>
<accession>A0A518CGZ6</accession>
<keyword evidence="2" id="KW-1185">Reference proteome</keyword>
<evidence type="ECO:0000313" key="2">
    <source>
        <dbReference type="Proteomes" id="UP000317178"/>
    </source>
</evidence>
<proteinExistence type="predicted"/>
<name>A0A518CGZ6_9PLAN</name>
<dbReference type="Gene3D" id="2.115.10.20">
    <property type="entry name" value="Glycosyl hydrolase domain, family 43"/>
    <property type="match status" value="1"/>
</dbReference>
<evidence type="ECO:0008006" key="3">
    <source>
        <dbReference type="Google" id="ProtNLM"/>
    </source>
</evidence>
<reference evidence="1 2" key="1">
    <citation type="submission" date="2019-02" db="EMBL/GenBank/DDBJ databases">
        <title>Deep-cultivation of Planctomycetes and their phenomic and genomic characterization uncovers novel biology.</title>
        <authorList>
            <person name="Wiegand S."/>
            <person name="Jogler M."/>
            <person name="Boedeker C."/>
            <person name="Pinto D."/>
            <person name="Vollmers J."/>
            <person name="Rivas-Marin E."/>
            <person name="Kohn T."/>
            <person name="Peeters S.H."/>
            <person name="Heuer A."/>
            <person name="Rast P."/>
            <person name="Oberbeckmann S."/>
            <person name="Bunk B."/>
            <person name="Jeske O."/>
            <person name="Meyerdierks A."/>
            <person name="Storesund J.E."/>
            <person name="Kallscheuer N."/>
            <person name="Luecker S."/>
            <person name="Lage O.M."/>
            <person name="Pohl T."/>
            <person name="Merkel B.J."/>
            <person name="Hornburger P."/>
            <person name="Mueller R.-W."/>
            <person name="Bruemmer F."/>
            <person name="Labrenz M."/>
            <person name="Spormann A.M."/>
            <person name="Op den Camp H."/>
            <person name="Overmann J."/>
            <person name="Amann R."/>
            <person name="Jetten M.S.M."/>
            <person name="Mascher T."/>
            <person name="Medema M.H."/>
            <person name="Devos D.P."/>
            <person name="Kaster A.-K."/>
            <person name="Ovreas L."/>
            <person name="Rohde M."/>
            <person name="Galperin M.Y."/>
            <person name="Jogler C."/>
        </authorList>
    </citation>
    <scope>NUCLEOTIDE SEQUENCE [LARGE SCALE GENOMIC DNA]</scope>
    <source>
        <strain evidence="1 2">Pla110</strain>
    </source>
</reference>